<proteinExistence type="predicted"/>
<dbReference type="AlphaFoldDB" id="A0A7H0EWX7"/>
<dbReference type="Pfam" id="PF09118">
    <property type="entry name" value="GO-like_E_set"/>
    <property type="match status" value="1"/>
</dbReference>
<dbReference type="InterPro" id="IPR037293">
    <property type="entry name" value="Gal_Oxidase_central_sf"/>
</dbReference>
<dbReference type="InterPro" id="IPR013783">
    <property type="entry name" value="Ig-like_fold"/>
</dbReference>
<dbReference type="CDD" id="cd02851">
    <property type="entry name" value="E_set_GO_C"/>
    <property type="match status" value="1"/>
</dbReference>
<dbReference type="PANTHER" id="PTHR32208">
    <property type="entry name" value="SECRETED PROTEIN-RELATED"/>
    <property type="match status" value="1"/>
</dbReference>
<protein>
    <submittedName>
        <fullName evidence="4">DUF1929 domain-containing protein</fullName>
    </submittedName>
</protein>
<reference evidence="4 5" key="1">
    <citation type="submission" date="2020-08" db="EMBL/GenBank/DDBJ databases">
        <title>Complete genome sequence of Raphidiopsis curvispora isolated from drinking water reservoir in South Korea.</title>
        <authorList>
            <person name="Jeong J."/>
        </authorList>
    </citation>
    <scope>NUCLEOTIDE SEQUENCE [LARGE SCALE GENOMIC DNA]</scope>
    <source>
        <strain evidence="4 5">GIHE-G1</strain>
    </source>
</reference>
<evidence type="ECO:0000259" key="2">
    <source>
        <dbReference type="Pfam" id="PF07250"/>
    </source>
</evidence>
<dbReference type="EMBL" id="CP060822">
    <property type="protein sequence ID" value="QNP28293.1"/>
    <property type="molecule type" value="Genomic_DNA"/>
</dbReference>
<dbReference type="PANTHER" id="PTHR32208:SF21">
    <property type="entry name" value="LOW QUALITY PROTEIN: ALDEHYDE OXIDASE GLOX-LIKE"/>
    <property type="match status" value="1"/>
</dbReference>
<dbReference type="Proteomes" id="UP000516013">
    <property type="component" value="Chromosome"/>
</dbReference>
<evidence type="ECO:0000313" key="4">
    <source>
        <dbReference type="EMBL" id="QNP28293.1"/>
    </source>
</evidence>
<feature type="domain" description="Glyoxal oxidase N-terminal" evidence="2">
    <location>
        <begin position="401"/>
        <end position="485"/>
    </location>
</feature>
<feature type="domain" description="Galactose oxidase-like Early set" evidence="3">
    <location>
        <begin position="564"/>
        <end position="660"/>
    </location>
</feature>
<dbReference type="Gene3D" id="2.130.10.80">
    <property type="entry name" value="Galactose oxidase/kelch, beta-propeller"/>
    <property type="match status" value="1"/>
</dbReference>
<dbReference type="SUPFAM" id="SSF81296">
    <property type="entry name" value="E set domains"/>
    <property type="match status" value="1"/>
</dbReference>
<dbReference type="SUPFAM" id="SSF50965">
    <property type="entry name" value="Galactose oxidase, central domain"/>
    <property type="match status" value="1"/>
</dbReference>
<name>A0A7H0EWX7_9CYAN</name>
<accession>A0A7H0EWX7</accession>
<evidence type="ECO:0000259" key="3">
    <source>
        <dbReference type="Pfam" id="PF09118"/>
    </source>
</evidence>
<dbReference type="InterPro" id="IPR014756">
    <property type="entry name" value="Ig_E-set"/>
</dbReference>
<evidence type="ECO:0000313" key="5">
    <source>
        <dbReference type="Proteomes" id="UP000516013"/>
    </source>
</evidence>
<dbReference type="Pfam" id="PF07250">
    <property type="entry name" value="Glyoxal_oxid_N"/>
    <property type="match status" value="1"/>
</dbReference>
<dbReference type="Gene3D" id="2.60.40.10">
    <property type="entry name" value="Immunoglobulins"/>
    <property type="match status" value="1"/>
</dbReference>
<gene>
    <name evidence="4" type="ORF">IAR63_10130</name>
</gene>
<dbReference type="InterPro" id="IPR009880">
    <property type="entry name" value="Glyoxal_oxidase_N"/>
</dbReference>
<keyword evidence="1" id="KW-0732">Signal</keyword>
<organism evidence="4 5">
    <name type="scientific">Cylindrospermopsis curvispora GIHE-G1</name>
    <dbReference type="NCBI Taxonomy" id="2666332"/>
    <lineage>
        <taxon>Bacteria</taxon>
        <taxon>Bacillati</taxon>
        <taxon>Cyanobacteriota</taxon>
        <taxon>Cyanophyceae</taxon>
        <taxon>Nostocales</taxon>
        <taxon>Aphanizomenonaceae</taxon>
        <taxon>Cylindrospermopsis</taxon>
    </lineage>
</organism>
<dbReference type="KEGG" id="ccur:IAR63_10130"/>
<dbReference type="InterPro" id="IPR011043">
    <property type="entry name" value="Gal_Oxase/kelch_b-propeller"/>
</dbReference>
<keyword evidence="5" id="KW-1185">Reference proteome</keyword>
<sequence>MNKKVRLLIILLTCLGIIINPNIVSADTLIAANLESINGGEWQTVPLPEKREDWMQAVHTSLLPNGKVLVVNGSSNRNTLVQDNTGNQFIDGVNGRDYNVVNNSTLFDPKTNTFERIASPPSIANGKSNDPFCSGNVHLADGNVLFVSGSHRYYPGEKFEGSKQTNVYNWQTNSWGTLGQLKEGRWYPSPVTLADGKLVIFSGLKYDKPNQITPSVEIFDPITKKFQFIDLTYVENSPFNTKITYQDNYIYNGKTVSRTIDAYDSIDIYPRIFPTPDGKLLITGDGAGKSPLEIHESNKTYLMSIKQDSQGKFSVSFEIGPNRKDVSKVYGTGILDPNKEGDVLLMGGIIGTNDINFGRPYLGKYNDGLAAKGVRIASSLERWSAPENSGKPNGEWEAYPDFFAKPRSMVQAVILPSKQILAVNGGEYGEYKPIQEPVLMTADPLSPGGYKTETMNPGKFPRLYHNNAVLLPDARVLVIGGNPSRAGRTMDGTVHVDVLPSPKTYYTIPEFKNASGEVETFDLAKYYESPKSYFVDGDPEPFVPAEIWQAEIFSPPYLFKSGLRPEIVDAPTTLKYGELQTVSLKNATSNSSLVLIKLSSGTHSFDYGQRLADLEIENVSADNSTINFKAPTNANLYPPGYYMMFYVNDIGKPSEAKFVKLES</sequence>
<dbReference type="InterPro" id="IPR015202">
    <property type="entry name" value="GO-like_E_set"/>
</dbReference>
<evidence type="ECO:0000256" key="1">
    <source>
        <dbReference type="ARBA" id="ARBA00022729"/>
    </source>
</evidence>
<dbReference type="RefSeq" id="WP_187705191.1">
    <property type="nucleotide sequence ID" value="NZ_CP060822.1"/>
</dbReference>